<dbReference type="Gene3D" id="1.10.10.790">
    <property type="entry name" value="Surp module"/>
    <property type="match status" value="1"/>
</dbReference>
<evidence type="ECO:0000259" key="2">
    <source>
        <dbReference type="PROSITE" id="PS50128"/>
    </source>
</evidence>
<dbReference type="InterPro" id="IPR000467">
    <property type="entry name" value="G_patch_dom"/>
</dbReference>
<dbReference type="SMART" id="SM00443">
    <property type="entry name" value="G_patch"/>
    <property type="match status" value="1"/>
</dbReference>
<feature type="compositionally biased region" description="Pro residues" evidence="1">
    <location>
        <begin position="335"/>
        <end position="356"/>
    </location>
</feature>
<dbReference type="Pfam" id="PF25127">
    <property type="entry name" value="DUF7819"/>
    <property type="match status" value="1"/>
</dbReference>
<dbReference type="InterPro" id="IPR008942">
    <property type="entry name" value="ENTH_VHS"/>
</dbReference>
<evidence type="ECO:0000259" key="3">
    <source>
        <dbReference type="PROSITE" id="PS50174"/>
    </source>
</evidence>
<organism evidence="5 6">
    <name type="scientific">Erinaceus europaeus</name>
    <name type="common">Western European hedgehog</name>
    <dbReference type="NCBI Taxonomy" id="9365"/>
    <lineage>
        <taxon>Eukaryota</taxon>
        <taxon>Metazoa</taxon>
        <taxon>Chordata</taxon>
        <taxon>Craniata</taxon>
        <taxon>Vertebrata</taxon>
        <taxon>Euteleostomi</taxon>
        <taxon>Mammalia</taxon>
        <taxon>Eutheria</taxon>
        <taxon>Laurasiatheria</taxon>
        <taxon>Eulipotyphla</taxon>
        <taxon>Erinaceidae</taxon>
        <taxon>Erinaceinae</taxon>
        <taxon>Erinaceus</taxon>
    </lineage>
</organism>
<feature type="compositionally biased region" description="Pro residues" evidence="1">
    <location>
        <begin position="502"/>
        <end position="518"/>
    </location>
</feature>
<feature type="region of interest" description="Disordered" evidence="1">
    <location>
        <begin position="310"/>
        <end position="617"/>
    </location>
</feature>
<feature type="region of interest" description="Disordered" evidence="1">
    <location>
        <begin position="71"/>
        <end position="91"/>
    </location>
</feature>
<feature type="compositionally biased region" description="Basic residues" evidence="1">
    <location>
        <begin position="771"/>
        <end position="789"/>
    </location>
</feature>
<feature type="domain" description="G-patch" evidence="3">
    <location>
        <begin position="822"/>
        <end position="872"/>
    </location>
</feature>
<evidence type="ECO:0000313" key="5">
    <source>
        <dbReference type="Proteomes" id="UP001652624"/>
    </source>
</evidence>
<feature type="compositionally biased region" description="Basic residues" evidence="1">
    <location>
        <begin position="562"/>
        <end position="571"/>
    </location>
</feature>
<reference evidence="6" key="1">
    <citation type="submission" date="2025-08" db="UniProtKB">
        <authorList>
            <consortium name="RefSeq"/>
        </authorList>
    </citation>
    <scope>IDENTIFICATION</scope>
</reference>
<dbReference type="GeneID" id="103122637"/>
<dbReference type="PROSITE" id="PS51391">
    <property type="entry name" value="CID"/>
    <property type="match status" value="1"/>
</dbReference>
<feature type="compositionally biased region" description="Pro residues" evidence="1">
    <location>
        <begin position="316"/>
        <end position="327"/>
    </location>
</feature>
<evidence type="ECO:0000313" key="6">
    <source>
        <dbReference type="RefSeq" id="XP_060040721.1"/>
    </source>
</evidence>
<dbReference type="InterPro" id="IPR056721">
    <property type="entry name" value="DUF7819"/>
</dbReference>
<dbReference type="Pfam" id="PF01805">
    <property type="entry name" value="Surp"/>
    <property type="match status" value="1"/>
</dbReference>
<dbReference type="Proteomes" id="UP001652624">
    <property type="component" value="Unplaced"/>
</dbReference>
<dbReference type="Pfam" id="PF01585">
    <property type="entry name" value="G-patch"/>
    <property type="match status" value="1"/>
</dbReference>
<dbReference type="PROSITE" id="PS50174">
    <property type="entry name" value="G_PATCH"/>
    <property type="match status" value="1"/>
</dbReference>
<feature type="compositionally biased region" description="Basic residues" evidence="1">
    <location>
        <begin position="744"/>
        <end position="764"/>
    </location>
</feature>
<evidence type="ECO:0000256" key="1">
    <source>
        <dbReference type="SAM" id="MobiDB-lite"/>
    </source>
</evidence>
<feature type="domain" description="SURP motif" evidence="2">
    <location>
        <begin position="15"/>
        <end position="57"/>
    </location>
</feature>
<feature type="compositionally biased region" description="Low complexity" evidence="1">
    <location>
        <begin position="452"/>
        <end position="463"/>
    </location>
</feature>
<dbReference type="RefSeq" id="XP_060040721.1">
    <property type="nucleotide sequence ID" value="XM_060184738.1"/>
</dbReference>
<sequence length="897" mass="100192">MEMPLPPDDQELRNVIDKLAQFVARNGPEFEKMTMEKQKDNPKFSFLFGGDFYSYYKCKLALEQQQLLCKQQPPEPEPAAQTPGAPPPGAEELIQHSQWSLQQREQQLTALRQEQVAAAVALALERQLQKLRDDTQLDVGEFDALLQPIIDTCTKDAISAGKNWMFSNAKSPPHCELMAGHLRSRITAEGAHFELRLHLIYLINDVLHHCQRKQARELLAALQKVVVPIYCTSFLAVEEDKQQKIARLLQLWEKNGYFDDSIIQQLQSPALGLGQYQATLISEHAAVVQPVQLAFQQQLQTLKTQHEDFVNSLTQPPQPPPQLPLPPLQEAEAKAPPPAPTPAPAPAPAPALPPTTQPEDSKAPLPLAGGPEYDAAGGVQEPPRPGPHEQAPPNKPPWFDQPHPVAPWGQQQPPEQPPFPHHQGAPPHCPPWSGGPEGLWAEQRGDPGWGGQREPPWGGQPEPGWGGQFEGPWSGQHEQPPWGGGQREPPFRMQRPPHFRGPFPPHQQHPQFSQPPHPHGFSRFPPRFLQDDFPPRLPFERPPYPHRFEYPQGDFPADMGPPHHHPGHRMPHPGMNEHPPWGGPQHPDFGPPPHGFNGQPPHMRRQGPPHINHDDPSLVPNVPYFDLPAGLMAPLVKLEDHEYKPLDPKDIRLPPPMPPSERLLAAVEAFYSPPSHDRPRNSEGWEQNGLYEFFRAKMRARRRKGQEKRNSGPSRSRSRSKSRGRSSSCSRSRSSKSSGSYSRSRSRSHSRSYSRSRSRSRSHSRSSPSRSRSRSRSKSYSPGRRHRSRSPTPPPGSSAAATAGAGLGSNSAPPIPDSRLGEENKGHQMLVKMGWSGLGGLGAKEQGIQDPIKGGDVRGKWDQYKGVGVALDDPYENYRRNKSYSFIARMKARDECK</sequence>
<feature type="compositionally biased region" description="Low complexity" evidence="1">
    <location>
        <begin position="725"/>
        <end position="743"/>
    </location>
</feature>
<dbReference type="PROSITE" id="PS50128">
    <property type="entry name" value="SURP"/>
    <property type="match status" value="1"/>
</dbReference>
<accession>A0ABM3WVX7</accession>
<gene>
    <name evidence="6" type="primary">CHERP</name>
</gene>
<dbReference type="SMART" id="SM00648">
    <property type="entry name" value="SWAP"/>
    <property type="match status" value="1"/>
</dbReference>
<dbReference type="InterPro" id="IPR035967">
    <property type="entry name" value="SWAP/Surp_sf"/>
</dbReference>
<keyword evidence="5" id="KW-1185">Reference proteome</keyword>
<dbReference type="PANTHER" id="PTHR12323">
    <property type="entry name" value="SR-RELATED CTD ASSOCIATED FACTOR 6"/>
    <property type="match status" value="1"/>
</dbReference>
<dbReference type="InterPro" id="IPR006569">
    <property type="entry name" value="CID_dom"/>
</dbReference>
<name>A0ABM3WVX7_ERIEU</name>
<dbReference type="SUPFAM" id="SSF109905">
    <property type="entry name" value="Surp module (SWAP domain)"/>
    <property type="match status" value="1"/>
</dbReference>
<evidence type="ECO:0000259" key="4">
    <source>
        <dbReference type="PROSITE" id="PS51391"/>
    </source>
</evidence>
<protein>
    <submittedName>
        <fullName evidence="6">LOW QUALITY PROTEIN: calcium homeostasis endoplasmic reticulum protein</fullName>
    </submittedName>
</protein>
<feature type="domain" description="CID" evidence="4">
    <location>
        <begin position="134"/>
        <end position="274"/>
    </location>
</feature>
<dbReference type="SUPFAM" id="SSF48464">
    <property type="entry name" value="ENTH/VHS domain"/>
    <property type="match status" value="1"/>
</dbReference>
<dbReference type="PANTHER" id="PTHR12323:SF0">
    <property type="entry name" value="CALCIUM HOMEOSTASIS ENDOPLASMIC RETICULUM PROTEIN"/>
    <property type="match status" value="1"/>
</dbReference>
<dbReference type="Gene3D" id="1.25.40.90">
    <property type="match status" value="1"/>
</dbReference>
<feature type="region of interest" description="Disordered" evidence="1">
    <location>
        <begin position="699"/>
        <end position="825"/>
    </location>
</feature>
<proteinExistence type="predicted"/>
<dbReference type="InterPro" id="IPR000061">
    <property type="entry name" value="Surp"/>
</dbReference>
<dbReference type="Pfam" id="PF04818">
    <property type="entry name" value="CID"/>
    <property type="match status" value="1"/>
</dbReference>